<dbReference type="PANTHER" id="PTHR47174:SF3">
    <property type="entry name" value="BRIDGING INTEGRATOR 3"/>
    <property type="match status" value="1"/>
</dbReference>
<gene>
    <name evidence="5" type="ORF">TRFO_26482</name>
</gene>
<comment type="caution">
    <text evidence="5">The sequence shown here is derived from an EMBL/GenBank/DDBJ whole genome shotgun (WGS) entry which is preliminary data.</text>
</comment>
<dbReference type="SUPFAM" id="SSF103657">
    <property type="entry name" value="BAR/IMD domain-like"/>
    <property type="match status" value="1"/>
</dbReference>
<evidence type="ECO:0000256" key="3">
    <source>
        <dbReference type="SAM" id="Coils"/>
    </source>
</evidence>
<dbReference type="Gene3D" id="1.20.1270.60">
    <property type="entry name" value="Arfaptin homology (AH) domain/BAR domain"/>
    <property type="match status" value="1"/>
</dbReference>
<organism evidence="5 6">
    <name type="scientific">Tritrichomonas foetus</name>
    <dbReference type="NCBI Taxonomy" id="1144522"/>
    <lineage>
        <taxon>Eukaryota</taxon>
        <taxon>Metamonada</taxon>
        <taxon>Parabasalia</taxon>
        <taxon>Tritrichomonadida</taxon>
        <taxon>Tritrichomonadidae</taxon>
        <taxon>Tritrichomonas</taxon>
    </lineage>
</organism>
<evidence type="ECO:0000256" key="2">
    <source>
        <dbReference type="ARBA" id="ARBA00022490"/>
    </source>
</evidence>
<proteinExistence type="predicted"/>
<dbReference type="PANTHER" id="PTHR47174">
    <property type="entry name" value="BRIDGING INTEGRATOR 3"/>
    <property type="match status" value="1"/>
</dbReference>
<dbReference type="Proteomes" id="UP000179807">
    <property type="component" value="Unassembled WGS sequence"/>
</dbReference>
<feature type="compositionally biased region" description="Basic and acidic residues" evidence="4">
    <location>
        <begin position="274"/>
        <end position="283"/>
    </location>
</feature>
<dbReference type="RefSeq" id="XP_068358874.1">
    <property type="nucleotide sequence ID" value="XM_068504975.1"/>
</dbReference>
<dbReference type="OrthoDB" id="446293at2759"/>
<dbReference type="CDD" id="cd07307">
    <property type="entry name" value="BAR"/>
    <property type="match status" value="1"/>
</dbReference>
<feature type="compositionally biased region" description="Low complexity" evidence="4">
    <location>
        <begin position="286"/>
        <end position="306"/>
    </location>
</feature>
<dbReference type="GO" id="GO:0006897">
    <property type="term" value="P:endocytosis"/>
    <property type="evidence" value="ECO:0007669"/>
    <property type="project" value="InterPro"/>
</dbReference>
<feature type="coiled-coil region" evidence="3">
    <location>
        <begin position="159"/>
        <end position="214"/>
    </location>
</feature>
<name>A0A1J4K446_9EUKA</name>
<dbReference type="EMBL" id="MLAK01000748">
    <property type="protein sequence ID" value="OHT05738.1"/>
    <property type="molecule type" value="Genomic_DNA"/>
</dbReference>
<protein>
    <submittedName>
        <fullName evidence="5">Uncharacterized protein</fullName>
    </submittedName>
</protein>
<dbReference type="AlphaFoldDB" id="A0A1J4K446"/>
<evidence type="ECO:0000256" key="4">
    <source>
        <dbReference type="SAM" id="MobiDB-lite"/>
    </source>
</evidence>
<dbReference type="InterPro" id="IPR046982">
    <property type="entry name" value="BIN3/RVS161-like"/>
</dbReference>
<accession>A0A1J4K446</accession>
<dbReference type="InterPro" id="IPR027267">
    <property type="entry name" value="AH/BAR_dom_sf"/>
</dbReference>
<keyword evidence="6" id="KW-1185">Reference proteome</keyword>
<evidence type="ECO:0000313" key="5">
    <source>
        <dbReference type="EMBL" id="OHT05738.1"/>
    </source>
</evidence>
<dbReference type="GO" id="GO:0015629">
    <property type="term" value="C:actin cytoskeleton"/>
    <property type="evidence" value="ECO:0007669"/>
    <property type="project" value="TreeGrafter"/>
</dbReference>
<keyword evidence="3" id="KW-0175">Coiled coil</keyword>
<reference evidence="5" key="1">
    <citation type="submission" date="2016-10" db="EMBL/GenBank/DDBJ databases">
        <authorList>
            <person name="Benchimol M."/>
            <person name="Almeida L.G."/>
            <person name="Vasconcelos A.T."/>
            <person name="Perreira-Neves A."/>
            <person name="Rosa I.A."/>
            <person name="Tasca T."/>
            <person name="Bogo M.R."/>
            <person name="de Souza W."/>
        </authorList>
    </citation>
    <scope>NUCLEOTIDE SEQUENCE [LARGE SCALE GENOMIC DNA]</scope>
    <source>
        <strain evidence="5">K</strain>
    </source>
</reference>
<evidence type="ECO:0000256" key="1">
    <source>
        <dbReference type="ARBA" id="ARBA00004496"/>
    </source>
</evidence>
<dbReference type="VEuPathDB" id="TrichDB:TRFO_26482"/>
<sequence>MPYLSQGRQISSQYHQLIHHYIHLIIKILIMTSLLKAVAGKATSAFNTIMGPKVVKTIDPRYKEASVNYKQVSIDTEQIIGSLIQMKTHLENLAKASVKLGEDINHWYADAPEDQQIKAKTTNSFTHNFSNLTVNFLGPRIDPHVVKILAKYQAEVVRLEKVKHERKAARREYDKAKSVVTFLITADDKNQLKMREADKKMKETKAVYDKLNEDFIQSVHKLVETRAETLETPFRNLIAIMSQYMMQIFSDMQKFRTTFPNCAFSAKTEDQAKAIKKDDKIDNEATENNETAENNVATENNEQNDN</sequence>
<evidence type="ECO:0000313" key="6">
    <source>
        <dbReference type="Proteomes" id="UP000179807"/>
    </source>
</evidence>
<dbReference type="GO" id="GO:0005737">
    <property type="term" value="C:cytoplasm"/>
    <property type="evidence" value="ECO:0007669"/>
    <property type="project" value="UniProtKB-SubCell"/>
</dbReference>
<dbReference type="GO" id="GO:0051666">
    <property type="term" value="P:actin cortical patch localization"/>
    <property type="evidence" value="ECO:0007669"/>
    <property type="project" value="InterPro"/>
</dbReference>
<keyword evidence="2" id="KW-0963">Cytoplasm</keyword>
<comment type="subcellular location">
    <subcellularLocation>
        <location evidence="1">Cytoplasm</location>
    </subcellularLocation>
</comment>
<dbReference type="GeneID" id="94839679"/>
<feature type="region of interest" description="Disordered" evidence="4">
    <location>
        <begin position="274"/>
        <end position="306"/>
    </location>
</feature>